<protein>
    <submittedName>
        <fullName evidence="1">DNA replication accessory factor</fullName>
    </submittedName>
</protein>
<sequence>MELCASLSLDPHIFRTQNRSLQHLKDICKHCCTYIVRSQNGKCEFGFYLPLESKDHVILSLEGVIIESYWAPQLASPLALVTEVSPWDHVAALHHPNILDLDIDVKGSPGGTSNFEVATSVVYVDPCTTAKYSIPACPFPELTDHPISATSSPSAIVSLSVKSQNELMKILKEFLEMGVNVVKVSVSSFLSIFNVTNGEFSFSMDYKMRPESKMGKRKRPQDEAYVSEDCECIVSTNNLLKTMKAFKIPRISNASFHLFNKRYLQVHGTHQPGECALYGLLYHMEDSFTQGMPSSYLEPRSPPATDQEDN</sequence>
<dbReference type="RefSeq" id="YP_010087427.1">
    <property type="nucleotide sequence ID" value="NC_055554.1"/>
</dbReference>
<dbReference type="Pfam" id="PF04929">
    <property type="entry name" value="Herpes_DNAp_acc"/>
    <property type="match status" value="1"/>
</dbReference>
<organism evidence="1">
    <name type="scientific">Vombatid gammaherpesvirus 1</name>
    <dbReference type="NCBI Taxonomy" id="2052651"/>
    <lineage>
        <taxon>Viruses</taxon>
        <taxon>Duplodnaviria</taxon>
        <taxon>Heunggongvirae</taxon>
        <taxon>Peploviricota</taxon>
        <taxon>Herviviricetes</taxon>
        <taxon>Herpesvirales</taxon>
        <taxon>Orthoherpesviridae</taxon>
        <taxon>Gammaherpesvirinae</taxon>
        <taxon>Manticavirus</taxon>
        <taxon>Manticavirus vombatidgamma1</taxon>
    </lineage>
</organism>
<dbReference type="Gene3D" id="3.70.10.10">
    <property type="match status" value="1"/>
</dbReference>
<gene>
    <name evidence="1" type="primary">ORF59</name>
</gene>
<keyword evidence="2" id="KW-1185">Reference proteome</keyword>
<evidence type="ECO:0000313" key="1">
    <source>
        <dbReference type="EMBL" id="AZB49157.1"/>
    </source>
</evidence>
<dbReference type="InterPro" id="IPR007013">
    <property type="entry name" value="DNA_pol_proc_fac_herpes"/>
</dbReference>
<name>A0A3S8D7H6_9GAMA</name>
<dbReference type="GeneID" id="65102711"/>
<dbReference type="EMBL" id="MG452721">
    <property type="protein sequence ID" value="AZB49157.1"/>
    <property type="molecule type" value="Genomic_DNA"/>
</dbReference>
<reference evidence="1" key="1">
    <citation type="submission" date="2017-11" db="EMBL/GenBank/DDBJ databases">
        <title>The distinct marsupial branch of gammaherpesviruses includes novel host-derived genes seldom found in other viruses.</title>
        <authorList>
            <person name="Vaz P.K."/>
        </authorList>
    </citation>
    <scope>NUCLEOTIDE SEQUENCE</scope>
    <source>
        <strain evidence="1">V3187/11</strain>
    </source>
</reference>
<accession>A0A3S8D7H6</accession>
<evidence type="ECO:0000313" key="2">
    <source>
        <dbReference type="Proteomes" id="UP000679767"/>
    </source>
</evidence>
<dbReference type="KEGG" id="vg:65102711"/>
<dbReference type="Proteomes" id="UP000679767">
    <property type="component" value="Segment"/>
</dbReference>
<proteinExistence type="predicted"/>